<evidence type="ECO:0000313" key="4">
    <source>
        <dbReference type="EMBL" id="ANY18950.1"/>
    </source>
</evidence>
<dbReference type="KEGG" id="ado:A6F68_00415"/>
<dbReference type="Pfam" id="PF01408">
    <property type="entry name" value="GFO_IDH_MocA"/>
    <property type="match status" value="1"/>
</dbReference>
<organism evidence="4 5">
    <name type="scientific">Tsuneonella dongtanensis</name>
    <dbReference type="NCBI Taxonomy" id="692370"/>
    <lineage>
        <taxon>Bacteria</taxon>
        <taxon>Pseudomonadati</taxon>
        <taxon>Pseudomonadota</taxon>
        <taxon>Alphaproteobacteria</taxon>
        <taxon>Sphingomonadales</taxon>
        <taxon>Erythrobacteraceae</taxon>
        <taxon>Tsuneonella</taxon>
    </lineage>
</organism>
<protein>
    <submittedName>
        <fullName evidence="4">Putative oxidoreductase YcjS</fullName>
        <ecNumber evidence="4">1.-.-.-</ecNumber>
    </submittedName>
</protein>
<dbReference type="GO" id="GO:0000166">
    <property type="term" value="F:nucleotide binding"/>
    <property type="evidence" value="ECO:0007669"/>
    <property type="project" value="InterPro"/>
</dbReference>
<dbReference type="Proteomes" id="UP000092932">
    <property type="component" value="Chromosome"/>
</dbReference>
<dbReference type="AlphaFoldDB" id="A0A1B2A9W6"/>
<evidence type="ECO:0000313" key="5">
    <source>
        <dbReference type="Proteomes" id="UP000092932"/>
    </source>
</evidence>
<name>A0A1B2A9W6_9SPHN</name>
<accession>A0A1B2A9W6</accession>
<dbReference type="EC" id="1.-.-.-" evidence="4"/>
<gene>
    <name evidence="4" type="primary">ycjS</name>
    <name evidence="4" type="ORF">A6F68_00415</name>
</gene>
<dbReference type="InterPro" id="IPR000683">
    <property type="entry name" value="Gfo/Idh/MocA-like_OxRdtase_N"/>
</dbReference>
<keyword evidence="5" id="KW-1185">Reference proteome</keyword>
<dbReference type="SUPFAM" id="SSF55347">
    <property type="entry name" value="Glyceraldehyde-3-phosphate dehydrogenase-like, C-terminal domain"/>
    <property type="match status" value="1"/>
</dbReference>
<sequence length="324" mass="34356">MHSALIIGCGRIAGGFDEGRPSTALARTHAGAYRAHGGFSIEACVDPDAARREEFARNWGVPRSAATLGELGPAAYDVVSICSPTSAHPADIAAALDLGPKLIFCEKPVSGDAEQTAELADRCAERGILLAVNYTRRWAPDVVELAHDLAAGCWGSVRSAYGIYTKGAVHNGGHMIDLLHMLLGPIDLMAAGYPVFDHWDDDPSVPALLRSEAGVPITLSVGDARDYAVFELSIVTERGEMVMRDGGLSWTYRWADESTQFAGYRSLGPFEHVAGRYDEAMPAAIANIAAALDAGAALASTGKTALAAQRVCEQMRRAALAHDH</sequence>
<evidence type="ECO:0000256" key="1">
    <source>
        <dbReference type="ARBA" id="ARBA00010928"/>
    </source>
</evidence>
<dbReference type="InterPro" id="IPR036291">
    <property type="entry name" value="NAD(P)-bd_dom_sf"/>
</dbReference>
<dbReference type="OrthoDB" id="9792935at2"/>
<keyword evidence="2 4" id="KW-0560">Oxidoreductase</keyword>
<dbReference type="Gene3D" id="3.40.50.720">
    <property type="entry name" value="NAD(P)-binding Rossmann-like Domain"/>
    <property type="match status" value="1"/>
</dbReference>
<dbReference type="Gene3D" id="3.30.360.10">
    <property type="entry name" value="Dihydrodipicolinate Reductase, domain 2"/>
    <property type="match status" value="1"/>
</dbReference>
<feature type="domain" description="Gfo/Idh/MocA-like oxidoreductase N-terminal" evidence="3">
    <location>
        <begin position="5"/>
        <end position="134"/>
    </location>
</feature>
<dbReference type="EMBL" id="CP016591">
    <property type="protein sequence ID" value="ANY18950.1"/>
    <property type="molecule type" value="Genomic_DNA"/>
</dbReference>
<dbReference type="PANTHER" id="PTHR43708">
    <property type="entry name" value="CONSERVED EXPRESSED OXIDOREDUCTASE (EUROFUNG)"/>
    <property type="match status" value="1"/>
</dbReference>
<dbReference type="SUPFAM" id="SSF51735">
    <property type="entry name" value="NAD(P)-binding Rossmann-fold domains"/>
    <property type="match status" value="1"/>
</dbReference>
<dbReference type="GO" id="GO:0016491">
    <property type="term" value="F:oxidoreductase activity"/>
    <property type="evidence" value="ECO:0007669"/>
    <property type="project" value="UniProtKB-KW"/>
</dbReference>
<dbReference type="InterPro" id="IPR051317">
    <property type="entry name" value="Gfo/Idh/MocA_oxidoreduct"/>
</dbReference>
<dbReference type="STRING" id="692370.A6F68_00415"/>
<evidence type="ECO:0000256" key="2">
    <source>
        <dbReference type="ARBA" id="ARBA00023002"/>
    </source>
</evidence>
<dbReference type="PANTHER" id="PTHR43708:SF5">
    <property type="entry name" value="CONSERVED EXPRESSED OXIDOREDUCTASE (EUROFUNG)-RELATED"/>
    <property type="match status" value="1"/>
</dbReference>
<comment type="similarity">
    <text evidence="1">Belongs to the Gfo/Idh/MocA family.</text>
</comment>
<proteinExistence type="inferred from homology"/>
<dbReference type="RefSeq" id="WP_067675656.1">
    <property type="nucleotide sequence ID" value="NZ_CP016591.1"/>
</dbReference>
<reference evidence="4 5" key="1">
    <citation type="submission" date="2016-07" db="EMBL/GenBank/DDBJ databases">
        <title>Complete genome sequence of Altererythrobacter dongtanensis KCTC 22672, a type strain with esterase isolated from tidal flat.</title>
        <authorList>
            <person name="Cheng H."/>
            <person name="Wu Y.-H."/>
            <person name="Zhou P."/>
            <person name="Huo Y.-Y."/>
            <person name="Wang C.-S."/>
            <person name="Xu X.-W."/>
        </authorList>
    </citation>
    <scope>NUCLEOTIDE SEQUENCE [LARGE SCALE GENOMIC DNA]</scope>
    <source>
        <strain evidence="4 5">KCTC 22672</strain>
    </source>
</reference>
<evidence type="ECO:0000259" key="3">
    <source>
        <dbReference type="Pfam" id="PF01408"/>
    </source>
</evidence>